<name>A0AAN6VQC4_9PEZI</name>
<dbReference type="AlphaFoldDB" id="A0AAN6VQC4"/>
<dbReference type="GO" id="GO:0000981">
    <property type="term" value="F:DNA-binding transcription factor activity, RNA polymerase II-specific"/>
    <property type="evidence" value="ECO:0007669"/>
    <property type="project" value="TreeGrafter"/>
</dbReference>
<comment type="subcellular location">
    <subcellularLocation>
        <location evidence="1">Nucleus</location>
    </subcellularLocation>
</comment>
<protein>
    <submittedName>
        <fullName evidence="7">Uncharacterized protein</fullName>
    </submittedName>
</protein>
<evidence type="ECO:0000256" key="5">
    <source>
        <dbReference type="ARBA" id="ARBA00023242"/>
    </source>
</evidence>
<comment type="caution">
    <text evidence="7">The sequence shown here is derived from an EMBL/GenBank/DDBJ whole genome shotgun (WGS) entry which is preliminary data.</text>
</comment>
<proteinExistence type="predicted"/>
<evidence type="ECO:0000256" key="1">
    <source>
        <dbReference type="ARBA" id="ARBA00004123"/>
    </source>
</evidence>
<keyword evidence="8" id="KW-1185">Reference proteome</keyword>
<dbReference type="InterPro" id="IPR051089">
    <property type="entry name" value="prtT"/>
</dbReference>
<gene>
    <name evidence="7" type="ORF">C8A00DRAFT_41809</name>
</gene>
<evidence type="ECO:0000313" key="7">
    <source>
        <dbReference type="EMBL" id="KAK4155624.1"/>
    </source>
</evidence>
<keyword evidence="4" id="KW-0804">Transcription</keyword>
<sequence>MACRRRTGELARTVPVRSAGASTGLAGVTVTECVPSVSIRKRNGKRAHVSRAAQLEAKLEDLVTLLRHQTAPADKAPSPGNTAGNVSTSTPALSIRSTTSQSEDSSPLPVENAVPLPHQSDCAPGRIPSAPVVRGCLAGTIFGPPVTTPLAPPIESPSMPSCIYQPTPLEAAEDLLTFRKYMLIFLPFVHLPAAMTSDRLRDVYPFLWFSIMTITCKNVDRRLAMCEAVKKFLAQKMIIDHDKSLDLLLGLIVVMGWAHYHIQKDKPMLSVVASLAKSLVFDLGLNKIPSEPYFSACLKVPYHPPPKEKTLEERRAVLACFLLTSQISYSIKRLDALTWTPHMDECLQSLSQQREWDGDDLLVAQVRVQVIVEQLTRAASQTPDGIPPGYVLSTLRTQLQSTKAQLPLHLQQNDTILSHIAYTELAIHEVAMAKPKAAFNGIMSDMQQYEAMEACLSAVRDWFHRHFSIPSYVYVGMTFSNWWNMAHCCLTLYRLSTFDDPAWDRRAVKNRLDLLAILDQLKAGFEEVAAQRRLASGPTTGEDSFLKFSKMVRSMKTNWIPGLAAATTTDRNPGPSSTITAAEAFIDNSAEGLSVPFFQPDDSETWIAGLFDMNWDV</sequence>
<evidence type="ECO:0000256" key="3">
    <source>
        <dbReference type="ARBA" id="ARBA00023125"/>
    </source>
</evidence>
<keyword evidence="2" id="KW-0805">Transcription regulation</keyword>
<feature type="region of interest" description="Disordered" evidence="6">
    <location>
        <begin position="71"/>
        <end position="113"/>
    </location>
</feature>
<evidence type="ECO:0000256" key="4">
    <source>
        <dbReference type="ARBA" id="ARBA00023163"/>
    </source>
</evidence>
<evidence type="ECO:0000313" key="8">
    <source>
        <dbReference type="Proteomes" id="UP001302745"/>
    </source>
</evidence>
<dbReference type="GO" id="GO:0000976">
    <property type="term" value="F:transcription cis-regulatory region binding"/>
    <property type="evidence" value="ECO:0007669"/>
    <property type="project" value="TreeGrafter"/>
</dbReference>
<dbReference type="CDD" id="cd12148">
    <property type="entry name" value="fungal_TF_MHR"/>
    <property type="match status" value="1"/>
</dbReference>
<organism evidence="7 8">
    <name type="scientific">Chaetomidium leptoderma</name>
    <dbReference type="NCBI Taxonomy" id="669021"/>
    <lineage>
        <taxon>Eukaryota</taxon>
        <taxon>Fungi</taxon>
        <taxon>Dikarya</taxon>
        <taxon>Ascomycota</taxon>
        <taxon>Pezizomycotina</taxon>
        <taxon>Sordariomycetes</taxon>
        <taxon>Sordariomycetidae</taxon>
        <taxon>Sordariales</taxon>
        <taxon>Chaetomiaceae</taxon>
        <taxon>Chaetomidium</taxon>
    </lineage>
</organism>
<reference evidence="7" key="2">
    <citation type="submission" date="2023-05" db="EMBL/GenBank/DDBJ databases">
        <authorList>
            <consortium name="Lawrence Berkeley National Laboratory"/>
            <person name="Steindorff A."/>
            <person name="Hensen N."/>
            <person name="Bonometti L."/>
            <person name="Westerberg I."/>
            <person name="Brannstrom I.O."/>
            <person name="Guillou S."/>
            <person name="Cros-Aarteil S."/>
            <person name="Calhoun S."/>
            <person name="Haridas S."/>
            <person name="Kuo A."/>
            <person name="Mondo S."/>
            <person name="Pangilinan J."/>
            <person name="Riley R."/>
            <person name="Labutti K."/>
            <person name="Andreopoulos B."/>
            <person name="Lipzen A."/>
            <person name="Chen C."/>
            <person name="Yanf M."/>
            <person name="Daum C."/>
            <person name="Ng V."/>
            <person name="Clum A."/>
            <person name="Ohm R."/>
            <person name="Martin F."/>
            <person name="Silar P."/>
            <person name="Natvig D."/>
            <person name="Lalanne C."/>
            <person name="Gautier V."/>
            <person name="Ament-Velasquez S.L."/>
            <person name="Kruys A."/>
            <person name="Hutchinson M.I."/>
            <person name="Powell A.J."/>
            <person name="Barry K."/>
            <person name="Miller A.N."/>
            <person name="Grigoriev I.V."/>
            <person name="Debuchy R."/>
            <person name="Gladieux P."/>
            <person name="Thoren M.H."/>
            <person name="Johannesson H."/>
        </authorList>
    </citation>
    <scope>NUCLEOTIDE SEQUENCE</scope>
    <source>
        <strain evidence="7">CBS 538.74</strain>
    </source>
</reference>
<dbReference type="PANTHER" id="PTHR31845:SF32">
    <property type="entry name" value="MISCELLANEOUS ZN(II)2CYS6 TRANSCRIPTION FACTOR (EUROFUNG)-RELATED"/>
    <property type="match status" value="1"/>
</dbReference>
<evidence type="ECO:0000256" key="2">
    <source>
        <dbReference type="ARBA" id="ARBA00023015"/>
    </source>
</evidence>
<dbReference type="EMBL" id="MU856884">
    <property type="protein sequence ID" value="KAK4155624.1"/>
    <property type="molecule type" value="Genomic_DNA"/>
</dbReference>
<evidence type="ECO:0000256" key="6">
    <source>
        <dbReference type="SAM" id="MobiDB-lite"/>
    </source>
</evidence>
<dbReference type="Proteomes" id="UP001302745">
    <property type="component" value="Unassembled WGS sequence"/>
</dbReference>
<keyword evidence="3" id="KW-0238">DNA-binding</keyword>
<keyword evidence="5" id="KW-0539">Nucleus</keyword>
<dbReference type="PANTHER" id="PTHR31845">
    <property type="entry name" value="FINGER DOMAIN PROTEIN, PUTATIVE-RELATED"/>
    <property type="match status" value="1"/>
</dbReference>
<dbReference type="GO" id="GO:0005634">
    <property type="term" value="C:nucleus"/>
    <property type="evidence" value="ECO:0007669"/>
    <property type="project" value="UniProtKB-SubCell"/>
</dbReference>
<accession>A0AAN6VQC4</accession>
<feature type="compositionally biased region" description="Polar residues" evidence="6">
    <location>
        <begin position="79"/>
        <end position="105"/>
    </location>
</feature>
<reference evidence="7" key="1">
    <citation type="journal article" date="2023" name="Mol. Phylogenet. Evol.">
        <title>Genome-scale phylogeny and comparative genomics of the fungal order Sordariales.</title>
        <authorList>
            <person name="Hensen N."/>
            <person name="Bonometti L."/>
            <person name="Westerberg I."/>
            <person name="Brannstrom I.O."/>
            <person name="Guillou S."/>
            <person name="Cros-Aarteil S."/>
            <person name="Calhoun S."/>
            <person name="Haridas S."/>
            <person name="Kuo A."/>
            <person name="Mondo S."/>
            <person name="Pangilinan J."/>
            <person name="Riley R."/>
            <person name="LaButti K."/>
            <person name="Andreopoulos B."/>
            <person name="Lipzen A."/>
            <person name="Chen C."/>
            <person name="Yan M."/>
            <person name="Daum C."/>
            <person name="Ng V."/>
            <person name="Clum A."/>
            <person name="Steindorff A."/>
            <person name="Ohm R.A."/>
            <person name="Martin F."/>
            <person name="Silar P."/>
            <person name="Natvig D.O."/>
            <person name="Lalanne C."/>
            <person name="Gautier V."/>
            <person name="Ament-Velasquez S.L."/>
            <person name="Kruys A."/>
            <person name="Hutchinson M.I."/>
            <person name="Powell A.J."/>
            <person name="Barry K."/>
            <person name="Miller A.N."/>
            <person name="Grigoriev I.V."/>
            <person name="Debuchy R."/>
            <person name="Gladieux P."/>
            <person name="Hiltunen Thoren M."/>
            <person name="Johannesson H."/>
        </authorList>
    </citation>
    <scope>NUCLEOTIDE SEQUENCE</scope>
    <source>
        <strain evidence="7">CBS 538.74</strain>
    </source>
</reference>